<organism evidence="1 2">
    <name type="scientific">Rhizophagus irregularis</name>
    <dbReference type="NCBI Taxonomy" id="588596"/>
    <lineage>
        <taxon>Eukaryota</taxon>
        <taxon>Fungi</taxon>
        <taxon>Fungi incertae sedis</taxon>
        <taxon>Mucoromycota</taxon>
        <taxon>Glomeromycotina</taxon>
        <taxon>Glomeromycetes</taxon>
        <taxon>Glomerales</taxon>
        <taxon>Glomeraceae</taxon>
        <taxon>Rhizophagus</taxon>
    </lineage>
</organism>
<name>A0A2N1M1L2_9GLOM</name>
<evidence type="ECO:0000313" key="1">
    <source>
        <dbReference type="EMBL" id="PKK55512.1"/>
    </source>
</evidence>
<protein>
    <submittedName>
        <fullName evidence="1">Uncharacterized protein</fullName>
    </submittedName>
</protein>
<sequence length="68" mass="8066">MYGGRRFVEKHIRGGKIMPLQLEIWINCLTKNQLYIIKKMLRNGMVMDLQQREIIEYALSEQRLGSDP</sequence>
<evidence type="ECO:0000313" key="2">
    <source>
        <dbReference type="Proteomes" id="UP000233469"/>
    </source>
</evidence>
<comment type="caution">
    <text evidence="1">The sequence shown here is derived from an EMBL/GenBank/DDBJ whole genome shotgun (WGS) entry which is preliminary data.</text>
</comment>
<dbReference type="EMBL" id="LLXL01007444">
    <property type="protein sequence ID" value="PKK55512.1"/>
    <property type="molecule type" value="Genomic_DNA"/>
</dbReference>
<reference evidence="1 2" key="1">
    <citation type="submission" date="2016-04" db="EMBL/GenBank/DDBJ databases">
        <title>Genome analyses suggest a sexual origin of heterokaryosis in a supposedly ancient asexual fungus.</title>
        <authorList>
            <person name="Ropars J."/>
            <person name="Sedzielewska K."/>
            <person name="Noel J."/>
            <person name="Charron P."/>
            <person name="Farinelli L."/>
            <person name="Marton T."/>
            <person name="Kruger M."/>
            <person name="Pelin A."/>
            <person name="Brachmann A."/>
            <person name="Corradi N."/>
        </authorList>
    </citation>
    <scope>NUCLEOTIDE SEQUENCE [LARGE SCALE GENOMIC DNA]</scope>
    <source>
        <strain evidence="1 2">C2</strain>
    </source>
</reference>
<reference evidence="1 2" key="2">
    <citation type="submission" date="2017-10" db="EMBL/GenBank/DDBJ databases">
        <title>Extensive intraspecific genome diversity in a model arbuscular mycorrhizal fungus.</title>
        <authorList>
            <person name="Chen E.C.H."/>
            <person name="Morin E."/>
            <person name="Baudet D."/>
            <person name="Noel J."/>
            <person name="Ndikumana S."/>
            <person name="Charron P."/>
            <person name="St-Onge C."/>
            <person name="Giorgi J."/>
            <person name="Grigoriev I.V."/>
            <person name="Roux C."/>
            <person name="Martin F.M."/>
            <person name="Corradi N."/>
        </authorList>
    </citation>
    <scope>NUCLEOTIDE SEQUENCE [LARGE SCALE GENOMIC DNA]</scope>
    <source>
        <strain evidence="1 2">C2</strain>
    </source>
</reference>
<dbReference type="AlphaFoldDB" id="A0A2N1M1L2"/>
<dbReference type="Proteomes" id="UP000233469">
    <property type="component" value="Unassembled WGS sequence"/>
</dbReference>
<accession>A0A2N1M1L2</accession>
<gene>
    <name evidence="1" type="ORF">RhiirC2_802206</name>
</gene>
<proteinExistence type="predicted"/>